<keyword evidence="8" id="KW-1185">Reference proteome</keyword>
<dbReference type="GO" id="GO:0003743">
    <property type="term" value="F:translation initiation factor activity"/>
    <property type="evidence" value="ECO:0007669"/>
    <property type="project" value="UniProtKB-KW"/>
</dbReference>
<feature type="non-terminal residue" evidence="7">
    <location>
        <position position="1"/>
    </location>
</feature>
<feature type="compositionally biased region" description="Acidic residues" evidence="5">
    <location>
        <begin position="387"/>
        <end position="400"/>
    </location>
</feature>
<comment type="similarity">
    <text evidence="1">Belongs to the CSN7/EIF3M family. CSN7 subfamily.</text>
</comment>
<comment type="caution">
    <text evidence="7">The sequence shown here is derived from an EMBL/GenBank/DDBJ whole genome shotgun (WGS) entry which is preliminary data.</text>
</comment>
<evidence type="ECO:0000256" key="3">
    <source>
        <dbReference type="ARBA" id="ARBA00022540"/>
    </source>
</evidence>
<feature type="region of interest" description="Disordered" evidence="5">
    <location>
        <begin position="380"/>
        <end position="418"/>
    </location>
</feature>
<dbReference type="Pfam" id="PF18005">
    <property type="entry name" value="eIF3m_C_helix"/>
    <property type="match status" value="1"/>
</dbReference>
<organism evidence="7 8">
    <name type="scientific">Protomyces lactucae-debilis</name>
    <dbReference type="NCBI Taxonomy" id="2754530"/>
    <lineage>
        <taxon>Eukaryota</taxon>
        <taxon>Fungi</taxon>
        <taxon>Dikarya</taxon>
        <taxon>Ascomycota</taxon>
        <taxon>Taphrinomycotina</taxon>
        <taxon>Taphrinomycetes</taxon>
        <taxon>Taphrinales</taxon>
        <taxon>Protomycetaceae</taxon>
        <taxon>Protomyces</taxon>
    </lineage>
</organism>
<evidence type="ECO:0000256" key="5">
    <source>
        <dbReference type="SAM" id="MobiDB-lite"/>
    </source>
</evidence>
<dbReference type="STRING" id="56484.A0A1Y2FEZ8"/>
<dbReference type="RefSeq" id="XP_040725370.1">
    <property type="nucleotide sequence ID" value="XM_040871754.1"/>
</dbReference>
<evidence type="ECO:0000256" key="1">
    <source>
        <dbReference type="ARBA" id="ARBA00008482"/>
    </source>
</evidence>
<dbReference type="Proteomes" id="UP000193685">
    <property type="component" value="Unassembled WGS sequence"/>
</dbReference>
<gene>
    <name evidence="7" type="ORF">BCR37DRAFT_398481</name>
</gene>
<dbReference type="SUPFAM" id="SSF48371">
    <property type="entry name" value="ARM repeat"/>
    <property type="match status" value="1"/>
</dbReference>
<dbReference type="InterPro" id="IPR016024">
    <property type="entry name" value="ARM-type_fold"/>
</dbReference>
<evidence type="ECO:0000259" key="6">
    <source>
        <dbReference type="PROSITE" id="PS50250"/>
    </source>
</evidence>
<dbReference type="GeneID" id="63788353"/>
<dbReference type="AlphaFoldDB" id="A0A1Y2FEZ8"/>
<dbReference type="EMBL" id="MCFI01000009">
    <property type="protein sequence ID" value="ORY82499.1"/>
    <property type="molecule type" value="Genomic_DNA"/>
</dbReference>
<dbReference type="GO" id="GO:0002183">
    <property type="term" value="P:cytoplasmic translational initiation"/>
    <property type="evidence" value="ECO:0007669"/>
    <property type="project" value="TreeGrafter"/>
</dbReference>
<dbReference type="Pfam" id="PF01399">
    <property type="entry name" value="PCI"/>
    <property type="match status" value="1"/>
</dbReference>
<dbReference type="OrthoDB" id="10267031at2759"/>
<dbReference type="PANTHER" id="PTHR15350">
    <property type="entry name" value="COP9 SIGNALOSOME COMPLEX SUBUNIT 7/DENDRITIC CELL PROTEIN GA17"/>
    <property type="match status" value="1"/>
</dbReference>
<dbReference type="SMART" id="SM00088">
    <property type="entry name" value="PINT"/>
    <property type="match status" value="1"/>
</dbReference>
<keyword evidence="2" id="KW-0963">Cytoplasm</keyword>
<dbReference type="InterPro" id="IPR027528">
    <property type="entry name" value="eIF3m"/>
</dbReference>
<keyword evidence="4" id="KW-0648">Protein biosynthesis</keyword>
<accession>A0A1Y2FEZ8</accession>
<feature type="domain" description="PCI" evidence="6">
    <location>
        <begin position="165"/>
        <end position="339"/>
    </location>
</feature>
<dbReference type="InterPro" id="IPR045237">
    <property type="entry name" value="COPS7/eIF3m"/>
</dbReference>
<dbReference type="InterPro" id="IPR000717">
    <property type="entry name" value="PCI_dom"/>
</dbReference>
<keyword evidence="3" id="KW-0396">Initiation factor</keyword>
<evidence type="ECO:0000256" key="4">
    <source>
        <dbReference type="ARBA" id="ARBA00022917"/>
    </source>
</evidence>
<proteinExistence type="inferred from homology"/>
<dbReference type="OMA" id="VCLKALW"/>
<evidence type="ECO:0000313" key="8">
    <source>
        <dbReference type="Proteomes" id="UP000193685"/>
    </source>
</evidence>
<reference evidence="7 8" key="1">
    <citation type="submission" date="2016-07" db="EMBL/GenBank/DDBJ databases">
        <title>Pervasive Adenine N6-methylation of Active Genes in Fungi.</title>
        <authorList>
            <consortium name="DOE Joint Genome Institute"/>
            <person name="Mondo S.J."/>
            <person name="Dannebaum R.O."/>
            <person name="Kuo R.C."/>
            <person name="Labutti K."/>
            <person name="Haridas S."/>
            <person name="Kuo A."/>
            <person name="Salamov A."/>
            <person name="Ahrendt S.R."/>
            <person name="Lipzen A."/>
            <person name="Sullivan W."/>
            <person name="Andreopoulos W.B."/>
            <person name="Clum A."/>
            <person name="Lindquist E."/>
            <person name="Daum C."/>
            <person name="Ramamoorthy G.K."/>
            <person name="Gryganskyi A."/>
            <person name="Culley D."/>
            <person name="Magnuson J.K."/>
            <person name="James T.Y."/>
            <person name="O'Malley M.A."/>
            <person name="Stajich J.E."/>
            <person name="Spatafora J.W."/>
            <person name="Visel A."/>
            <person name="Grigoriev I.V."/>
        </authorList>
    </citation>
    <scope>NUCLEOTIDE SEQUENCE [LARGE SCALE GENOMIC DNA]</scope>
    <source>
        <strain evidence="7 8">12-1054</strain>
    </source>
</reference>
<name>A0A1Y2FEZ8_PROLT</name>
<dbReference type="GO" id="GO:0005852">
    <property type="term" value="C:eukaryotic translation initiation factor 3 complex"/>
    <property type="evidence" value="ECO:0007669"/>
    <property type="project" value="InterPro"/>
</dbReference>
<dbReference type="InterPro" id="IPR040750">
    <property type="entry name" value="eIF3m_C_helix"/>
</dbReference>
<sequence length="418" mass="46043">MLVVDGSFEEQIDELAQYIDSIAEGESKLQEQIEACLQKDDKEAAIKAAVDAGSAINNAAEKDFEPSYNLLLYILLQADEPQTLLPTLLSSLTQARSHSVVQVYKILWTVFNVVPQPAKLDAFKALLQFSQAQGLQDTLLPKVAKQVGGWLSEWSASPQQAKEIYQLLGALASKQQPEATPNKADFLVKACEQQAEADEALATETVVACLNEPSRLMLNDVLVLPPVRQLKGEPLYALLSLLTTGNCAEYKQFLQENKSLLSQYELNAEVLESKFKLLTLASLAAAQNNRKLRYADIASALDIAESEVEVWVIDAIRAGVVEGKLSQTSETFLVHRATMRVFEHEQWEEVSAKLASWRESLQGIMELVDNVQAENGETQVPVANNFEPEEEEVAAEDATEEAERSEVASVGSMDENAD</sequence>
<dbReference type="PROSITE" id="PS50250">
    <property type="entry name" value="PCI"/>
    <property type="match status" value="1"/>
</dbReference>
<evidence type="ECO:0000256" key="2">
    <source>
        <dbReference type="ARBA" id="ARBA00022490"/>
    </source>
</evidence>
<dbReference type="PANTHER" id="PTHR15350:SF2">
    <property type="entry name" value="EUKARYOTIC TRANSLATION INITIATION FACTOR 3 SUBUNIT M"/>
    <property type="match status" value="1"/>
</dbReference>
<protein>
    <recommendedName>
        <fullName evidence="6">PCI domain-containing protein</fullName>
    </recommendedName>
</protein>
<evidence type="ECO:0000313" key="7">
    <source>
        <dbReference type="EMBL" id="ORY82499.1"/>
    </source>
</evidence>
<dbReference type="HAMAP" id="MF_03012">
    <property type="entry name" value="eIF3m"/>
    <property type="match status" value="1"/>
</dbReference>